<dbReference type="InterPro" id="IPR057044">
    <property type="entry name" value="PARP14_KH_1"/>
</dbReference>
<dbReference type="InterPro" id="IPR004170">
    <property type="entry name" value="WWE_dom"/>
</dbReference>
<keyword evidence="2 7" id="KW-0328">Glycosyltransferase</keyword>
<evidence type="ECO:0000259" key="8">
    <source>
        <dbReference type="PROSITE" id="PS50918"/>
    </source>
</evidence>
<gene>
    <name evidence="11" type="ORF">GDO78_020875</name>
</gene>
<dbReference type="GO" id="GO:0010629">
    <property type="term" value="P:negative regulation of gene expression"/>
    <property type="evidence" value="ECO:0007669"/>
    <property type="project" value="TreeGrafter"/>
</dbReference>
<feature type="domain" description="Macro" evidence="10">
    <location>
        <begin position="675"/>
        <end position="862"/>
    </location>
</feature>
<dbReference type="Pfam" id="PF23249">
    <property type="entry name" value="KH_PARP14_3"/>
    <property type="match status" value="1"/>
</dbReference>
<dbReference type="InterPro" id="IPR057046">
    <property type="entry name" value="PARP14_KH_4"/>
</dbReference>
<dbReference type="PANTHER" id="PTHR14453:SF104">
    <property type="entry name" value="POLY [ADP-RIBOSE] POLYMERASE"/>
    <property type="match status" value="1"/>
</dbReference>
<dbReference type="PANTHER" id="PTHR14453">
    <property type="entry name" value="PARP/ZINC FINGER CCCH TYPE DOMAIN CONTAINING PROTEIN"/>
    <property type="match status" value="1"/>
</dbReference>
<dbReference type="Pfam" id="PF23254">
    <property type="entry name" value="KH_PARP14_8"/>
    <property type="match status" value="1"/>
</dbReference>
<dbReference type="InterPro" id="IPR002589">
    <property type="entry name" value="Macro_dom"/>
</dbReference>
<dbReference type="InterPro" id="IPR012677">
    <property type="entry name" value="Nucleotide-bd_a/b_plait_sf"/>
</dbReference>
<dbReference type="Proteomes" id="UP000770717">
    <property type="component" value="Unassembled WGS sequence"/>
</dbReference>
<dbReference type="CDD" id="cd01439">
    <property type="entry name" value="TCCD_inducible_PARP_like"/>
    <property type="match status" value="1"/>
</dbReference>
<dbReference type="SUPFAM" id="SSF117839">
    <property type="entry name" value="WWE domain"/>
    <property type="match status" value="1"/>
</dbReference>
<dbReference type="Gene3D" id="3.30.70.330">
    <property type="match status" value="1"/>
</dbReference>
<dbReference type="InterPro" id="IPR057050">
    <property type="entry name" value="RRM_PARP14_2"/>
</dbReference>
<dbReference type="PROSITE" id="PS50918">
    <property type="entry name" value="WWE"/>
    <property type="match status" value="1"/>
</dbReference>
<dbReference type="Pfam" id="PF23085">
    <property type="entry name" value="RRM_PARP14_3"/>
    <property type="match status" value="1"/>
</dbReference>
<dbReference type="Pfam" id="PF22005">
    <property type="entry name" value="WWE_1"/>
    <property type="match status" value="1"/>
</dbReference>
<keyword evidence="5" id="KW-0539">Nucleus</keyword>
<dbReference type="CDD" id="cd02907">
    <property type="entry name" value="Macro_Af1521_BAL-like"/>
    <property type="match status" value="1"/>
</dbReference>
<dbReference type="InterPro" id="IPR057047">
    <property type="entry name" value="PARP14_KH_5"/>
</dbReference>
<evidence type="ECO:0000259" key="10">
    <source>
        <dbReference type="PROSITE" id="PS51154"/>
    </source>
</evidence>
<dbReference type="Gene3D" id="3.40.220.10">
    <property type="entry name" value="Leucine Aminopeptidase, subunit E, domain 1"/>
    <property type="match status" value="3"/>
</dbReference>
<reference evidence="11" key="1">
    <citation type="thesis" date="2020" institute="ProQuest LLC" country="789 East Eisenhower Parkway, Ann Arbor, MI, USA">
        <title>Comparative Genomics and Chromosome Evolution.</title>
        <authorList>
            <person name="Mudd A.B."/>
        </authorList>
    </citation>
    <scope>NUCLEOTIDE SEQUENCE</scope>
    <source>
        <strain evidence="11">HN-11 Male</strain>
        <tissue evidence="11">Kidney and liver</tissue>
    </source>
</reference>
<evidence type="ECO:0000256" key="3">
    <source>
        <dbReference type="ARBA" id="ARBA00022679"/>
    </source>
</evidence>
<dbReference type="GO" id="GO:1990404">
    <property type="term" value="F:NAD+-protein mono-ADP-ribosyltransferase activity"/>
    <property type="evidence" value="ECO:0007669"/>
    <property type="project" value="TreeGrafter"/>
</dbReference>
<dbReference type="Pfam" id="PF23248">
    <property type="entry name" value="KH_PARP14_2"/>
    <property type="match status" value="1"/>
</dbReference>
<evidence type="ECO:0000256" key="6">
    <source>
        <dbReference type="ARBA" id="ARBA00024347"/>
    </source>
</evidence>
<dbReference type="SUPFAM" id="SSF52949">
    <property type="entry name" value="Macro domain-like"/>
    <property type="match status" value="3"/>
</dbReference>
<dbReference type="Gene3D" id="3.30.720.50">
    <property type="match status" value="1"/>
</dbReference>
<comment type="similarity">
    <text evidence="6">Belongs to the ARTD/PARP family.</text>
</comment>
<dbReference type="Pfam" id="PF01661">
    <property type="entry name" value="Macro"/>
    <property type="match status" value="3"/>
</dbReference>
<dbReference type="PROSITE" id="PS51059">
    <property type="entry name" value="PARP_CATALYTIC"/>
    <property type="match status" value="1"/>
</dbReference>
<dbReference type="InterPro" id="IPR054596">
    <property type="entry name" value="PARP14_WWE"/>
</dbReference>
<dbReference type="GO" id="GO:0070212">
    <property type="term" value="P:protein poly-ADP-ribosylation"/>
    <property type="evidence" value="ECO:0007669"/>
    <property type="project" value="TreeGrafter"/>
</dbReference>
<dbReference type="Gene3D" id="3.90.228.10">
    <property type="match status" value="1"/>
</dbReference>
<dbReference type="EC" id="2.4.2.-" evidence="7"/>
<dbReference type="GO" id="GO:0003950">
    <property type="term" value="F:NAD+ poly-ADP-ribosyltransferase activity"/>
    <property type="evidence" value="ECO:0007669"/>
    <property type="project" value="UniProtKB-UniRule"/>
</dbReference>
<dbReference type="InterPro" id="IPR037197">
    <property type="entry name" value="WWE_dom_sf"/>
</dbReference>
<dbReference type="PROSITE" id="PS51154">
    <property type="entry name" value="MACRO"/>
    <property type="match status" value="3"/>
</dbReference>
<evidence type="ECO:0000256" key="1">
    <source>
        <dbReference type="ARBA" id="ARBA00004123"/>
    </source>
</evidence>
<comment type="subcellular location">
    <subcellularLocation>
        <location evidence="1">Nucleus</location>
    </subcellularLocation>
</comment>
<evidence type="ECO:0000313" key="12">
    <source>
        <dbReference type="Proteomes" id="UP000770717"/>
    </source>
</evidence>
<feature type="domain" description="Macro" evidence="10">
    <location>
        <begin position="894"/>
        <end position="1081"/>
    </location>
</feature>
<keyword evidence="3 7" id="KW-0808">Transferase</keyword>
<evidence type="ECO:0000256" key="2">
    <source>
        <dbReference type="ARBA" id="ARBA00022676"/>
    </source>
</evidence>
<dbReference type="FunFam" id="3.90.228.10:FF:000008">
    <property type="entry name" value="Poly [ADP-ribose] polymerase"/>
    <property type="match status" value="1"/>
</dbReference>
<dbReference type="EMBL" id="WNTK01000575">
    <property type="protein sequence ID" value="KAG9469304.1"/>
    <property type="molecule type" value="Genomic_DNA"/>
</dbReference>
<feature type="domain" description="WWE" evidence="8">
    <location>
        <begin position="1419"/>
        <end position="1498"/>
    </location>
</feature>
<sequence length="1698" mass="189494">MVIIVYYNNIVSLCRGTAMATCEDSGTLDSTSSLVLIENVQDSCPLDLLNILVENISKKDRDTDFYMETIPELNYAVITFTCDIDIHHFIQSFSSSLRVKQFQLKATSLEKATSIRVENVPPNVSDLSLTCYFESARHGGGKVQEAVMLPEEGAALLQFCDTEAVNMILKKQHAFDKTPISVYPYYPSLNIHLYGMNEPHVITPPPLKFNISPYILEHILNDEDMKLSIDGKMADKCCMIIWPSPDCQNPVIELKISETLSTKPRTMAKVARTWTEKVSTEFSLIISRYKVIDCKMTPSAWEDIKGQITTAAYDGVLIKRSADTEKVFLVGTMKDVNKIENTFRKLVEEITRKAEQRSQLTTATEPMSAVLYHVICSGGLEKKILADAPELRMEYDPSTHHVKLTGLRDEILQAKYEILSVKLGLKSKSLQLNPHVLQFLVFADNDEVSCLLFARHNINALMEMEENVIKLTGYTKKDLMDAEEQINREIIFQIIPVEDKNILRSPEWKSLQSYLLESLNSETCTVIIQEFPPGAESDLVVAGLSSNVQLACQQIRDFVKANSVIEVMVPFRSNIMLQFIEEYQQQTWQKIKMSVKVVKKENSLSLFAPRIQAEVAAAQVRKLLSSLHWDSLRIDKPGAKKFCKNHEEIHATTAKTKFNCVILLETGGDHKPPDTAQYEVKLQNRVTLAVYQDDLRRHNVDVIVNAANENLEHCGGLALALLTAAGPKLQQDCNCIIKKEGRLSAGDSVITDAGNLPCKQVIHAVGPIWHSESQVRCEQLLQRAITTSLQLAANNGHSSIAIPAVSSGIFNFPLNKCVKNILDAIEDYVKKEGSVSSIQRIHLVDSNIQTVNIFSELLRTRFGDKKSSEAPVMSRPQTPIRYARSEKPHITVRREDKEVRTKEGMIIRLVQKNIEDATTDVIVNSVGRDLDLTNGSISYAIYKRAGVGLQQLLTQNSMAARVSAGTVIPTNSCNLSCQNVLHVVTPHWDHGQGASETMLQETIQQCLMWTDQQQMTSLSIPAFGTGKLGFPKALVAAAMFDAIIQFSAENKPQDLQEVEIVLHPSDKHTIQAFNNHLANYTDGGSKGKKQNHRSGSVFCGTVTNPYLGVHEMRIGSLTFQVKTGDITKEGAEVIVNSSNDNFTLQSGVSKAILDAAGPTVQLAVRALGSQPHKGLVITDSGNIVGSSWILHVSGPKQPADVKKIVLDCLQESENYQAACVAFPALGTGAGGLAAAVVADAILDGVTDFINSGSVKSIQTVQVIIFQQQMLNDFYLSMKKKEGTALSGPKSFFSKLTAFLMPKTQKQPVQKLTAFQLLDNIEPVIFSLCSDDKEKVLKTKQWLQQQIEYEQTETTLTDEYVSELEQSEYEKILSLQRKFQVSVVYKPPDPSIRISGLTRDVLEVFNGIQKIVNCVKDRKSRERAAELTGNLVEWRYYEHGSNMIAFDSMANLELEEAKNANKAHVTVQSRNKKITVDLKNLRCTDTHGNWMGIQRTLKHETTSLKLPDHWQPMNNCLVVEVDILPASTEYSQVKQLFAQTCQSTILKIQRVQNKDLWLNYQIKRQSIDAKNGAMTNEKQLFHGTDVNSIQHINHNGFNRSYAGKHMAAYGNGTYFAVNADYSARGYSPPDARGQKHLYLARVLTGEFCMGQRGMVVPPAKNPSNSTDLYDSVTDNPRNPSMFIIFNDIQAYPEYHITFC</sequence>
<keyword evidence="4 7" id="KW-0520">NAD</keyword>
<dbReference type="InterPro" id="IPR057045">
    <property type="entry name" value="PARP14_KH_3"/>
</dbReference>
<dbReference type="InterPro" id="IPR043472">
    <property type="entry name" value="Macro_dom-like"/>
</dbReference>
<evidence type="ECO:0000256" key="4">
    <source>
        <dbReference type="ARBA" id="ARBA00023027"/>
    </source>
</evidence>
<comment type="caution">
    <text evidence="11">The sequence shown here is derived from an EMBL/GenBank/DDBJ whole genome shotgun (WGS) entry which is preliminary data.</text>
</comment>
<dbReference type="Pfam" id="PF00644">
    <property type="entry name" value="PARP"/>
    <property type="match status" value="1"/>
</dbReference>
<dbReference type="Pfam" id="PF23084">
    <property type="entry name" value="KH_PARP14_1"/>
    <property type="match status" value="1"/>
</dbReference>
<dbReference type="InterPro" id="IPR057049">
    <property type="entry name" value="PARP14_KH_8"/>
</dbReference>
<accession>A0A8J6EI12</accession>
<feature type="domain" description="PARP catalytic" evidence="9">
    <location>
        <begin position="1503"/>
        <end position="1698"/>
    </location>
</feature>
<evidence type="ECO:0000313" key="11">
    <source>
        <dbReference type="EMBL" id="KAG9469304.1"/>
    </source>
</evidence>
<feature type="domain" description="Macro" evidence="10">
    <location>
        <begin position="1106"/>
        <end position="1281"/>
    </location>
</feature>
<dbReference type="GO" id="GO:0005737">
    <property type="term" value="C:cytoplasm"/>
    <property type="evidence" value="ECO:0007669"/>
    <property type="project" value="TreeGrafter"/>
</dbReference>
<dbReference type="InterPro" id="IPR057043">
    <property type="entry name" value="PARP14_KH_2"/>
</dbReference>
<dbReference type="GO" id="GO:0005634">
    <property type="term" value="C:nucleus"/>
    <property type="evidence" value="ECO:0007669"/>
    <property type="project" value="UniProtKB-SubCell"/>
</dbReference>
<dbReference type="OrthoDB" id="6133115at2759"/>
<proteinExistence type="inferred from homology"/>
<keyword evidence="12" id="KW-1185">Reference proteome</keyword>
<organism evidence="11 12">
    <name type="scientific">Eleutherodactylus coqui</name>
    <name type="common">Puerto Rican coqui</name>
    <dbReference type="NCBI Taxonomy" id="57060"/>
    <lineage>
        <taxon>Eukaryota</taxon>
        <taxon>Metazoa</taxon>
        <taxon>Chordata</taxon>
        <taxon>Craniata</taxon>
        <taxon>Vertebrata</taxon>
        <taxon>Euteleostomi</taxon>
        <taxon>Amphibia</taxon>
        <taxon>Batrachia</taxon>
        <taxon>Anura</taxon>
        <taxon>Neobatrachia</taxon>
        <taxon>Hyloidea</taxon>
        <taxon>Eleutherodactylidae</taxon>
        <taxon>Eleutherodactylinae</taxon>
        <taxon>Eleutherodactylus</taxon>
        <taxon>Eleutherodactylus</taxon>
    </lineage>
</organism>
<dbReference type="Pfam" id="PF23251">
    <property type="entry name" value="KH_PARP14_4"/>
    <property type="match status" value="1"/>
</dbReference>
<dbReference type="Pfam" id="PF23245">
    <property type="entry name" value="RRM_PARP14_2"/>
    <property type="match status" value="1"/>
</dbReference>
<dbReference type="SUPFAM" id="SSF56399">
    <property type="entry name" value="ADP-ribosylation"/>
    <property type="match status" value="1"/>
</dbReference>
<dbReference type="GO" id="GO:0003714">
    <property type="term" value="F:transcription corepressor activity"/>
    <property type="evidence" value="ECO:0007669"/>
    <property type="project" value="TreeGrafter"/>
</dbReference>
<evidence type="ECO:0000256" key="7">
    <source>
        <dbReference type="RuleBase" id="RU362114"/>
    </source>
</evidence>
<evidence type="ECO:0000256" key="5">
    <source>
        <dbReference type="ARBA" id="ARBA00023242"/>
    </source>
</evidence>
<protein>
    <recommendedName>
        <fullName evidence="7">Poly [ADP-ribose] polymerase</fullName>
        <shortName evidence="7">PARP</shortName>
        <ecNumber evidence="7">2.4.2.-</ecNumber>
    </recommendedName>
</protein>
<dbReference type="InterPro" id="IPR052056">
    <property type="entry name" value="Mono-ARTD/PARP"/>
</dbReference>
<evidence type="ECO:0000259" key="9">
    <source>
        <dbReference type="PROSITE" id="PS51059"/>
    </source>
</evidence>
<dbReference type="InterPro" id="IPR012317">
    <property type="entry name" value="Poly(ADP-ribose)pol_cat_dom"/>
</dbReference>
<name>A0A8J6EI12_ELECQ</name>
<dbReference type="Pfam" id="PF23252">
    <property type="entry name" value="KH_PARP14_5"/>
    <property type="match status" value="1"/>
</dbReference>
<dbReference type="SMART" id="SM00506">
    <property type="entry name" value="A1pp"/>
    <property type="match status" value="3"/>
</dbReference>